<evidence type="ECO:0000313" key="13">
    <source>
        <dbReference type="Proteomes" id="UP000466931"/>
    </source>
</evidence>
<dbReference type="Pfam" id="PF06974">
    <property type="entry name" value="WS_DGAT_C"/>
    <property type="match status" value="1"/>
</dbReference>
<dbReference type="GO" id="GO:0004144">
    <property type="term" value="F:diacylglycerol O-acyltransferase activity"/>
    <property type="evidence" value="ECO:0007669"/>
    <property type="project" value="UniProtKB-EC"/>
</dbReference>
<dbReference type="PANTHER" id="PTHR31650">
    <property type="entry name" value="O-ACYLTRANSFERASE (WSD1-LIKE) FAMILY PROTEIN"/>
    <property type="match status" value="1"/>
</dbReference>
<dbReference type="InterPro" id="IPR004255">
    <property type="entry name" value="O-acyltransferase_WSD1_N"/>
</dbReference>
<evidence type="ECO:0000256" key="1">
    <source>
        <dbReference type="ARBA" id="ARBA00004771"/>
    </source>
</evidence>
<keyword evidence="6 11" id="KW-0808">Transferase</keyword>
<evidence type="ECO:0000256" key="2">
    <source>
        <dbReference type="ARBA" id="ARBA00005189"/>
    </source>
</evidence>
<dbReference type="OrthoDB" id="9810950at2"/>
<evidence type="ECO:0000256" key="5">
    <source>
        <dbReference type="ARBA" id="ARBA00022516"/>
    </source>
</evidence>
<dbReference type="NCBIfam" id="TIGR02946">
    <property type="entry name" value="acyl_WS_DGAT"/>
    <property type="match status" value="1"/>
</dbReference>
<dbReference type="Proteomes" id="UP000466931">
    <property type="component" value="Chromosome"/>
</dbReference>
<organism evidence="12 13">
    <name type="scientific">Mycolicibacterium confluentis</name>
    <dbReference type="NCBI Taxonomy" id="28047"/>
    <lineage>
        <taxon>Bacteria</taxon>
        <taxon>Bacillati</taxon>
        <taxon>Actinomycetota</taxon>
        <taxon>Actinomycetes</taxon>
        <taxon>Mycobacteriales</taxon>
        <taxon>Mycobacteriaceae</taxon>
        <taxon>Mycolicibacterium</taxon>
    </lineage>
</organism>
<dbReference type="InterPro" id="IPR014292">
    <property type="entry name" value="Acyl_transf_WS/DGAT"/>
</dbReference>
<evidence type="ECO:0000256" key="7">
    <source>
        <dbReference type="ARBA" id="ARBA00022798"/>
    </source>
</evidence>
<comment type="pathway">
    <text evidence="1 11">Glycerolipid metabolism; triacylglycerol biosynthesis.</text>
</comment>
<name>A0A7I7Y507_9MYCO</name>
<dbReference type="GO" id="GO:0019432">
    <property type="term" value="P:triglyceride biosynthetic process"/>
    <property type="evidence" value="ECO:0007669"/>
    <property type="project" value="UniProtKB-UniPathway"/>
</dbReference>
<accession>A0A7I7Y507</accession>
<sequence>MELISPTDLIFLLGESREHAMHVGGLSLYEMPDDAGPDFVRELYEEIAAVKDFQPTFRKHPATLFGGITNAAWTYDDDVDLDYHLRRSALPSPGRIRDLLELTSRLHGTLMDRHRPLWEAHIIEGLPDRRFAVYTKVHHALLDGVSALKLTERTLSTDPADTTVRAPWALPPQKRRRAPGGDSSPVGRLLRAVGDTAGSVIGLAPSTVKLARAALLEQQLTLPFGAPKTMLNGKIGGARRVAAQTWPLERVRRIKRAAKVTVNDVVLAMCAGALRAYLIEQNGLPDAPLIAMVPVSLRSESDANAGGNQVGAILCNLATDVEDPALRLATIADSMAGNKKVFSELPKLQALALSAALLSPLGLVMVPGVVGNTPPPFNVVISNVPGSQKQLYWKGARLTGNYPLSIAMDGQAVNITLVTNGDQLDFGIVGCRSSVPHLQRLLGHLEDSLKDLERAVGV</sequence>
<evidence type="ECO:0000256" key="10">
    <source>
        <dbReference type="ARBA" id="ARBA00048109"/>
    </source>
</evidence>
<protein>
    <recommendedName>
        <fullName evidence="4 11">Diacylglycerol O-acyltransferase</fullName>
        <ecNumber evidence="4 11">2.3.1.20</ecNumber>
    </recommendedName>
</protein>
<dbReference type="RefSeq" id="WP_085154290.1">
    <property type="nucleotide sequence ID" value="NZ_AP022612.1"/>
</dbReference>
<dbReference type="EMBL" id="AP022612">
    <property type="protein sequence ID" value="BBZ36756.1"/>
    <property type="molecule type" value="Genomic_DNA"/>
</dbReference>
<dbReference type="EC" id="2.3.1.20" evidence="4 11"/>
<evidence type="ECO:0000256" key="4">
    <source>
        <dbReference type="ARBA" id="ARBA00013244"/>
    </source>
</evidence>
<keyword evidence="13" id="KW-1185">Reference proteome</keyword>
<keyword evidence="8 11" id="KW-0443">Lipid metabolism</keyword>
<dbReference type="Pfam" id="PF03007">
    <property type="entry name" value="WS_DGAT_cat"/>
    <property type="match status" value="1"/>
</dbReference>
<gene>
    <name evidence="12" type="ORF">MCNF_53610</name>
</gene>
<comment type="pathway">
    <text evidence="2">Lipid metabolism.</text>
</comment>
<evidence type="ECO:0000256" key="8">
    <source>
        <dbReference type="ARBA" id="ARBA00023098"/>
    </source>
</evidence>
<evidence type="ECO:0000256" key="3">
    <source>
        <dbReference type="ARBA" id="ARBA00009587"/>
    </source>
</evidence>
<dbReference type="GO" id="GO:0001666">
    <property type="term" value="P:response to hypoxia"/>
    <property type="evidence" value="ECO:0007669"/>
    <property type="project" value="TreeGrafter"/>
</dbReference>
<dbReference type="GO" id="GO:0005886">
    <property type="term" value="C:plasma membrane"/>
    <property type="evidence" value="ECO:0007669"/>
    <property type="project" value="TreeGrafter"/>
</dbReference>
<proteinExistence type="inferred from homology"/>
<keyword evidence="9 11" id="KW-0012">Acyltransferase</keyword>
<evidence type="ECO:0000256" key="11">
    <source>
        <dbReference type="RuleBase" id="RU361241"/>
    </source>
</evidence>
<dbReference type="UniPathway" id="UPA00282"/>
<evidence type="ECO:0000313" key="12">
    <source>
        <dbReference type="EMBL" id="BBZ36756.1"/>
    </source>
</evidence>
<dbReference type="GO" id="GO:0051701">
    <property type="term" value="P:biological process involved in interaction with host"/>
    <property type="evidence" value="ECO:0007669"/>
    <property type="project" value="TreeGrafter"/>
</dbReference>
<evidence type="ECO:0000256" key="6">
    <source>
        <dbReference type="ARBA" id="ARBA00022679"/>
    </source>
</evidence>
<evidence type="ECO:0000256" key="9">
    <source>
        <dbReference type="ARBA" id="ARBA00023315"/>
    </source>
</evidence>
<keyword evidence="5 11" id="KW-0444">Lipid biosynthesis</keyword>
<dbReference type="PANTHER" id="PTHR31650:SF1">
    <property type="entry name" value="WAX ESTER SYNTHASE_DIACYLGLYCEROL ACYLTRANSFERASE 4-RELATED"/>
    <property type="match status" value="1"/>
</dbReference>
<comment type="similarity">
    <text evidence="3 11">Belongs to the long-chain O-acyltransferase family.</text>
</comment>
<dbReference type="GO" id="GO:0071731">
    <property type="term" value="P:response to nitric oxide"/>
    <property type="evidence" value="ECO:0007669"/>
    <property type="project" value="TreeGrafter"/>
</dbReference>
<dbReference type="SUPFAM" id="SSF52777">
    <property type="entry name" value="CoA-dependent acyltransferases"/>
    <property type="match status" value="2"/>
</dbReference>
<dbReference type="InterPro" id="IPR045034">
    <property type="entry name" value="O-acyltransferase_WSD1-like"/>
</dbReference>
<dbReference type="InterPro" id="IPR009721">
    <property type="entry name" value="O-acyltransferase_WSD1_C"/>
</dbReference>
<dbReference type="AlphaFoldDB" id="A0A7I7Y507"/>
<keyword evidence="7 11" id="KW-0319">Glycerol metabolism</keyword>
<reference evidence="12" key="1">
    <citation type="journal article" date="2019" name="Emerg. Microbes Infect.">
        <title>Comprehensive subspecies identification of 175 nontuberculous mycobacteria species based on 7547 genomic profiles.</title>
        <authorList>
            <person name="Matsumoto Y."/>
            <person name="Kinjo T."/>
            <person name="Motooka D."/>
            <person name="Nabeya D."/>
            <person name="Jung N."/>
            <person name="Uechi K."/>
            <person name="Horii T."/>
            <person name="Iida T."/>
            <person name="Fujita J."/>
            <person name="Nakamura S."/>
        </authorList>
    </citation>
    <scope>NUCLEOTIDE SEQUENCE [LARGE SCALE GENOMIC DNA]</scope>
    <source>
        <strain evidence="12">JCM 13671</strain>
    </source>
</reference>
<dbReference type="GO" id="GO:0006071">
    <property type="term" value="P:glycerol metabolic process"/>
    <property type="evidence" value="ECO:0007669"/>
    <property type="project" value="UniProtKB-KW"/>
</dbReference>
<comment type="catalytic activity">
    <reaction evidence="10 11">
        <text>an acyl-CoA + a 1,2-diacyl-sn-glycerol = a triacyl-sn-glycerol + CoA</text>
        <dbReference type="Rhea" id="RHEA:10868"/>
        <dbReference type="ChEBI" id="CHEBI:17815"/>
        <dbReference type="ChEBI" id="CHEBI:57287"/>
        <dbReference type="ChEBI" id="CHEBI:58342"/>
        <dbReference type="ChEBI" id="CHEBI:64615"/>
        <dbReference type="EC" id="2.3.1.20"/>
    </reaction>
</comment>
<reference evidence="12" key="2">
    <citation type="submission" date="2020-02" db="EMBL/GenBank/DDBJ databases">
        <authorList>
            <person name="Matsumoto Y."/>
            <person name="Motooka D."/>
            <person name="Nakamura S."/>
        </authorList>
    </citation>
    <scope>NUCLEOTIDE SEQUENCE</scope>
    <source>
        <strain evidence="12">JCM 13671</strain>
    </source>
</reference>